<evidence type="ECO:0000256" key="2">
    <source>
        <dbReference type="ARBA" id="ARBA00004123"/>
    </source>
</evidence>
<evidence type="ECO:0000256" key="8">
    <source>
        <dbReference type="SAM" id="MobiDB-lite"/>
    </source>
</evidence>
<organism evidence="10 11">
    <name type="scientific">Dipteronia dyeriana</name>
    <dbReference type="NCBI Taxonomy" id="168575"/>
    <lineage>
        <taxon>Eukaryota</taxon>
        <taxon>Viridiplantae</taxon>
        <taxon>Streptophyta</taxon>
        <taxon>Embryophyta</taxon>
        <taxon>Tracheophyta</taxon>
        <taxon>Spermatophyta</taxon>
        <taxon>Magnoliopsida</taxon>
        <taxon>eudicotyledons</taxon>
        <taxon>Gunneridae</taxon>
        <taxon>Pentapetalae</taxon>
        <taxon>rosids</taxon>
        <taxon>malvids</taxon>
        <taxon>Sapindales</taxon>
        <taxon>Sapindaceae</taxon>
        <taxon>Hippocastanoideae</taxon>
        <taxon>Acereae</taxon>
        <taxon>Dipteronia</taxon>
    </lineage>
</organism>
<keyword evidence="11" id="KW-1185">Reference proteome</keyword>
<dbReference type="Proteomes" id="UP001280121">
    <property type="component" value="Unassembled WGS sequence"/>
</dbReference>
<reference evidence="10" key="1">
    <citation type="journal article" date="2023" name="Plant J.">
        <title>Genome sequences and population genomics provide insights into the demographic history, inbreeding, and mutation load of two 'living fossil' tree species of Dipteronia.</title>
        <authorList>
            <person name="Feng Y."/>
            <person name="Comes H.P."/>
            <person name="Chen J."/>
            <person name="Zhu S."/>
            <person name="Lu R."/>
            <person name="Zhang X."/>
            <person name="Li P."/>
            <person name="Qiu J."/>
            <person name="Olsen K.M."/>
            <person name="Qiu Y."/>
        </authorList>
    </citation>
    <scope>NUCLEOTIDE SEQUENCE</scope>
    <source>
        <strain evidence="10">KIB01</strain>
    </source>
</reference>
<proteinExistence type="inferred from homology"/>
<sequence>MERQLVGALDETFIQVHVPEVNKPIFRSRKGQIATNALGVCSRDMIFTFILSGWEGSASDSRVLRDALTRPTGLKVPTVICCYYLVDGIYTNGEGFLAPYRGTRYHLSEWRDSCAPVNHEEFFNMKNASTRNFSLYERLANIFGKDRAIGKTVQTPDQQAADFDEGDNFGIDFEISESFSPMSMNQSQSDFNGTQAASQPSSRKGLRSKSADPIASSMNRFSDMIKEAMEKTTEVFKEFGQILSTNKANEYEWIAQELQKIGIRRVDQIRVMKIPLTFQAAKINLGLENNLVLSRDKPLIFQLKFRGTLHLLIINSRVQGTQSFNQLVLPFIECENPISRLDRPRPSRSMDGGDPIWDWSPPTSLKYEVYRSPTPEKMKYTAKQLHQI</sequence>
<dbReference type="GO" id="GO:0046872">
    <property type="term" value="F:metal ion binding"/>
    <property type="evidence" value="ECO:0007669"/>
    <property type="project" value="UniProtKB-KW"/>
</dbReference>
<comment type="subcellular location">
    <subcellularLocation>
        <location evidence="2">Nucleus</location>
    </subcellularLocation>
</comment>
<accession>A0AAD9XT66</accession>
<dbReference type="PANTHER" id="PTHR22930">
    <property type="match status" value="1"/>
</dbReference>
<keyword evidence="4" id="KW-0540">Nuclease</keyword>
<evidence type="ECO:0000256" key="4">
    <source>
        <dbReference type="ARBA" id="ARBA00022722"/>
    </source>
</evidence>
<dbReference type="GO" id="GO:0005634">
    <property type="term" value="C:nucleus"/>
    <property type="evidence" value="ECO:0007669"/>
    <property type="project" value="UniProtKB-SubCell"/>
</dbReference>
<feature type="domain" description="DDE Tnp4" evidence="9">
    <location>
        <begin position="10"/>
        <end position="67"/>
    </location>
</feature>
<feature type="region of interest" description="Disordered" evidence="8">
    <location>
        <begin position="182"/>
        <end position="211"/>
    </location>
</feature>
<comment type="cofactor">
    <cofactor evidence="1">
        <name>a divalent metal cation</name>
        <dbReference type="ChEBI" id="CHEBI:60240"/>
    </cofactor>
</comment>
<dbReference type="PANTHER" id="PTHR22930:SF293">
    <property type="entry name" value="PROTEIN ALP1-LIKE"/>
    <property type="match status" value="1"/>
</dbReference>
<evidence type="ECO:0000313" key="10">
    <source>
        <dbReference type="EMBL" id="KAK2664712.1"/>
    </source>
</evidence>
<keyword evidence="5" id="KW-0479">Metal-binding</keyword>
<evidence type="ECO:0000256" key="5">
    <source>
        <dbReference type="ARBA" id="ARBA00022723"/>
    </source>
</evidence>
<name>A0AAD9XT66_9ROSI</name>
<evidence type="ECO:0000256" key="1">
    <source>
        <dbReference type="ARBA" id="ARBA00001968"/>
    </source>
</evidence>
<dbReference type="Pfam" id="PF13359">
    <property type="entry name" value="DDE_Tnp_4"/>
    <property type="match status" value="1"/>
</dbReference>
<evidence type="ECO:0000256" key="7">
    <source>
        <dbReference type="ARBA" id="ARBA00023242"/>
    </source>
</evidence>
<dbReference type="GO" id="GO:0016787">
    <property type="term" value="F:hydrolase activity"/>
    <property type="evidence" value="ECO:0007669"/>
    <property type="project" value="UniProtKB-KW"/>
</dbReference>
<evidence type="ECO:0000313" key="11">
    <source>
        <dbReference type="Proteomes" id="UP001280121"/>
    </source>
</evidence>
<protein>
    <recommendedName>
        <fullName evidence="9">DDE Tnp4 domain-containing protein</fullName>
    </recommendedName>
</protein>
<comment type="similarity">
    <text evidence="3">Belongs to the HARBI1 family.</text>
</comment>
<evidence type="ECO:0000256" key="6">
    <source>
        <dbReference type="ARBA" id="ARBA00022801"/>
    </source>
</evidence>
<dbReference type="GO" id="GO:0004518">
    <property type="term" value="F:nuclease activity"/>
    <property type="evidence" value="ECO:0007669"/>
    <property type="project" value="UniProtKB-KW"/>
</dbReference>
<keyword evidence="6" id="KW-0378">Hydrolase</keyword>
<feature type="compositionally biased region" description="Polar residues" evidence="8">
    <location>
        <begin position="182"/>
        <end position="202"/>
    </location>
</feature>
<gene>
    <name evidence="10" type="ORF">Ddye_003286</name>
</gene>
<dbReference type="InterPro" id="IPR045249">
    <property type="entry name" value="HARBI1-like"/>
</dbReference>
<dbReference type="InterPro" id="IPR027806">
    <property type="entry name" value="HARBI1_dom"/>
</dbReference>
<dbReference type="EMBL" id="JANJYI010000001">
    <property type="protein sequence ID" value="KAK2664712.1"/>
    <property type="molecule type" value="Genomic_DNA"/>
</dbReference>
<evidence type="ECO:0000256" key="3">
    <source>
        <dbReference type="ARBA" id="ARBA00006958"/>
    </source>
</evidence>
<keyword evidence="7" id="KW-0539">Nucleus</keyword>
<evidence type="ECO:0000259" key="9">
    <source>
        <dbReference type="Pfam" id="PF13359"/>
    </source>
</evidence>
<comment type="caution">
    <text evidence="10">The sequence shown here is derived from an EMBL/GenBank/DDBJ whole genome shotgun (WGS) entry which is preliminary data.</text>
</comment>
<dbReference type="AlphaFoldDB" id="A0AAD9XT66"/>